<comment type="caution">
    <text evidence="1">The sequence shown here is derived from an EMBL/GenBank/DDBJ whole genome shotgun (WGS) entry which is preliminary data.</text>
</comment>
<dbReference type="OrthoDB" id="16820at2759"/>
<name>A0A835JQE7_9ROSI</name>
<reference evidence="1 2" key="1">
    <citation type="submission" date="2020-10" db="EMBL/GenBank/DDBJ databases">
        <title>Plant Genome Project.</title>
        <authorList>
            <person name="Zhang R.-G."/>
        </authorList>
    </citation>
    <scope>NUCLEOTIDE SEQUENCE [LARGE SCALE GENOMIC DNA]</scope>
    <source>
        <strain evidence="1">FAFU-HL-1</strain>
        <tissue evidence="1">Leaf</tissue>
    </source>
</reference>
<dbReference type="EMBL" id="JADGMS010000010">
    <property type="protein sequence ID" value="KAF9674037.1"/>
    <property type="molecule type" value="Genomic_DNA"/>
</dbReference>
<evidence type="ECO:0000313" key="2">
    <source>
        <dbReference type="Proteomes" id="UP000657918"/>
    </source>
</evidence>
<proteinExistence type="predicted"/>
<evidence type="ECO:0000313" key="1">
    <source>
        <dbReference type="EMBL" id="KAF9674037.1"/>
    </source>
</evidence>
<dbReference type="Proteomes" id="UP000657918">
    <property type="component" value="Unassembled WGS sequence"/>
</dbReference>
<accession>A0A835JQE7</accession>
<protein>
    <submittedName>
        <fullName evidence="1">Uncharacterized protein</fullName>
    </submittedName>
</protein>
<organism evidence="1 2">
    <name type="scientific">Salix dunnii</name>
    <dbReference type="NCBI Taxonomy" id="1413687"/>
    <lineage>
        <taxon>Eukaryota</taxon>
        <taxon>Viridiplantae</taxon>
        <taxon>Streptophyta</taxon>
        <taxon>Embryophyta</taxon>
        <taxon>Tracheophyta</taxon>
        <taxon>Spermatophyta</taxon>
        <taxon>Magnoliopsida</taxon>
        <taxon>eudicotyledons</taxon>
        <taxon>Gunneridae</taxon>
        <taxon>Pentapetalae</taxon>
        <taxon>rosids</taxon>
        <taxon>fabids</taxon>
        <taxon>Malpighiales</taxon>
        <taxon>Salicaceae</taxon>
        <taxon>Saliceae</taxon>
        <taxon>Salix</taxon>
    </lineage>
</organism>
<gene>
    <name evidence="1" type="ORF">SADUNF_Sadunf10G0086200</name>
</gene>
<dbReference type="AlphaFoldDB" id="A0A835JQE7"/>
<keyword evidence="2" id="KW-1185">Reference proteome</keyword>
<sequence length="113" mass="13564">MKHHFEFFEIYAHFLALIKTQCSTVIKCFRDKVEFLISRRKLMEPNADLLEWSKKDKRRLLHAVYCAGDLERTIKCVTLVVANVLWVRLINHWIVNPNGSQVYNQTVFYTYIW</sequence>